<dbReference type="EMBL" id="MT141744">
    <property type="protein sequence ID" value="QJA69876.1"/>
    <property type="molecule type" value="Genomic_DNA"/>
</dbReference>
<feature type="region of interest" description="Disordered" evidence="1">
    <location>
        <begin position="111"/>
        <end position="138"/>
    </location>
</feature>
<evidence type="ECO:0000313" key="2">
    <source>
        <dbReference type="EMBL" id="QJA69876.1"/>
    </source>
</evidence>
<dbReference type="AlphaFoldDB" id="A0A6M3JJ73"/>
<name>A0A6M3JJ73_9ZZZZ</name>
<proteinExistence type="predicted"/>
<protein>
    <submittedName>
        <fullName evidence="2">Uncharacterized protein</fullName>
    </submittedName>
</protein>
<sequence length="138" mass="14890">MAGKERKEGKEGEGILTMCVTNGLFVIGKLVGGNKLIQPRVFDLYMEQLIDSNGRPILDQSGKPKFEERIRMRPFPGVPGFCTIGPDAIRYPVVTNMQNVLSLYERVTAGTPVTDPLPPPAPPGGSGIIGRGSDPKLN</sequence>
<accession>A0A6M3JJ73</accession>
<evidence type="ECO:0000256" key="1">
    <source>
        <dbReference type="SAM" id="MobiDB-lite"/>
    </source>
</evidence>
<reference evidence="2" key="1">
    <citation type="submission" date="2020-03" db="EMBL/GenBank/DDBJ databases">
        <title>The deep terrestrial virosphere.</title>
        <authorList>
            <person name="Holmfeldt K."/>
            <person name="Nilsson E."/>
            <person name="Simone D."/>
            <person name="Lopez-Fernandez M."/>
            <person name="Wu X."/>
            <person name="de Brujin I."/>
            <person name="Lundin D."/>
            <person name="Andersson A."/>
            <person name="Bertilsson S."/>
            <person name="Dopson M."/>
        </authorList>
    </citation>
    <scope>NUCLEOTIDE SEQUENCE</scope>
    <source>
        <strain evidence="2">MM415A04198</strain>
    </source>
</reference>
<organism evidence="2">
    <name type="scientific">viral metagenome</name>
    <dbReference type="NCBI Taxonomy" id="1070528"/>
    <lineage>
        <taxon>unclassified sequences</taxon>
        <taxon>metagenomes</taxon>
        <taxon>organismal metagenomes</taxon>
    </lineage>
</organism>
<gene>
    <name evidence="2" type="ORF">MM415A04198_0002</name>
</gene>